<organism evidence="2 3">
    <name type="scientific">Candidatus Falkowbacteria bacterium RIFCSPHIGHO2_02_FULL_45_15</name>
    <dbReference type="NCBI Taxonomy" id="1797987"/>
    <lineage>
        <taxon>Bacteria</taxon>
        <taxon>Candidatus Falkowiibacteriota</taxon>
    </lineage>
</organism>
<protein>
    <recommendedName>
        <fullName evidence="4">DUF5673 domain-containing protein</fullName>
    </recommendedName>
</protein>
<evidence type="ECO:0000256" key="1">
    <source>
        <dbReference type="SAM" id="Phobius"/>
    </source>
</evidence>
<proteinExistence type="predicted"/>
<comment type="caution">
    <text evidence="2">The sequence shown here is derived from an EMBL/GenBank/DDBJ whole genome shotgun (WGS) entry which is preliminary data.</text>
</comment>
<keyword evidence="1" id="KW-1133">Transmembrane helix</keyword>
<evidence type="ECO:0000313" key="2">
    <source>
        <dbReference type="EMBL" id="OGF18958.1"/>
    </source>
</evidence>
<keyword evidence="1" id="KW-0812">Transmembrane</keyword>
<dbReference type="Proteomes" id="UP000177691">
    <property type="component" value="Unassembled WGS sequence"/>
</dbReference>
<dbReference type="AlphaFoldDB" id="A0A1F5RX26"/>
<accession>A0A1F5RX26</accession>
<evidence type="ECO:0000313" key="3">
    <source>
        <dbReference type="Proteomes" id="UP000177691"/>
    </source>
</evidence>
<evidence type="ECO:0008006" key="4">
    <source>
        <dbReference type="Google" id="ProtNLM"/>
    </source>
</evidence>
<keyword evidence="1" id="KW-0472">Membrane</keyword>
<reference evidence="2 3" key="1">
    <citation type="journal article" date="2016" name="Nat. Commun.">
        <title>Thousands of microbial genomes shed light on interconnected biogeochemical processes in an aquifer system.</title>
        <authorList>
            <person name="Anantharaman K."/>
            <person name="Brown C.T."/>
            <person name="Hug L.A."/>
            <person name="Sharon I."/>
            <person name="Castelle C.J."/>
            <person name="Probst A.J."/>
            <person name="Thomas B.C."/>
            <person name="Singh A."/>
            <person name="Wilkins M.J."/>
            <person name="Karaoz U."/>
            <person name="Brodie E.L."/>
            <person name="Williams K.H."/>
            <person name="Hubbard S.S."/>
            <person name="Banfield J.F."/>
        </authorList>
    </citation>
    <scope>NUCLEOTIDE SEQUENCE [LARGE SCALE GENOMIC DNA]</scope>
</reference>
<sequence>MPQINPPVEQYDEIMAWSVPEFDKHERSRAWYVGAIIFALVVLTYSFWTANFLFVVIIVLAAAVMILNDGREPDKIKFAVSGEGLIVGKKFIDYDELKNFSIVYKPRQGVKKLYFEFKNVVHPRLSIYLDNMNPLPIRETLLNYLPEDLERENEPLSEQLGRLFKI</sequence>
<dbReference type="EMBL" id="MFFU01000031">
    <property type="protein sequence ID" value="OGF18958.1"/>
    <property type="molecule type" value="Genomic_DNA"/>
</dbReference>
<feature type="transmembrane region" description="Helical" evidence="1">
    <location>
        <begin position="30"/>
        <end position="46"/>
    </location>
</feature>
<name>A0A1F5RX26_9BACT</name>
<gene>
    <name evidence="2" type="ORF">A3D54_03200</name>
</gene>